<dbReference type="EMBL" id="BAVC01000038">
    <property type="protein sequence ID" value="GAE54087.1"/>
    <property type="molecule type" value="Genomic_DNA"/>
</dbReference>
<dbReference type="Gene3D" id="3.40.50.1820">
    <property type="entry name" value="alpha/beta hydrolase"/>
    <property type="match status" value="1"/>
</dbReference>
<evidence type="ECO:0000313" key="2">
    <source>
        <dbReference type="EMBL" id="GAE54087.1"/>
    </source>
</evidence>
<feature type="domain" description="Epoxide hydrolase N-terminal" evidence="1">
    <location>
        <begin position="12"/>
        <end position="72"/>
    </location>
</feature>
<reference evidence="2 3" key="1">
    <citation type="submission" date="2014-01" db="EMBL/GenBank/DDBJ databases">
        <title>Genome sequence and analysis of Xanthomonas arboricola pv. pruni.</title>
        <authorList>
            <person name="Fujikawa T."/>
            <person name="Nakazono-Nagaoka E."/>
        </authorList>
    </citation>
    <scope>NUCLEOTIDE SEQUENCE [LARGE SCALE GENOMIC DNA]</scope>
    <source>
        <strain evidence="3">MAFF 301420</strain>
    </source>
</reference>
<organism evidence="2 3">
    <name type="scientific">Xanthomonas arboricola pv. pruni MAFF 301420</name>
    <dbReference type="NCBI Taxonomy" id="1418095"/>
    <lineage>
        <taxon>Bacteria</taxon>
        <taxon>Pseudomonadati</taxon>
        <taxon>Pseudomonadota</taxon>
        <taxon>Gammaproteobacteria</taxon>
        <taxon>Lysobacterales</taxon>
        <taxon>Lysobacteraceae</taxon>
        <taxon>Xanthomonas</taxon>
    </lineage>
</organism>
<dbReference type="InterPro" id="IPR029058">
    <property type="entry name" value="AB_hydrolase_fold"/>
</dbReference>
<gene>
    <name evidence="2" type="ORF">XPR_0722</name>
</gene>
<protein>
    <recommendedName>
        <fullName evidence="1">Epoxide hydrolase N-terminal domain-containing protein</fullName>
    </recommendedName>
</protein>
<dbReference type="Proteomes" id="UP000019084">
    <property type="component" value="Unassembled WGS sequence"/>
</dbReference>
<dbReference type="Pfam" id="PF06441">
    <property type="entry name" value="EHN"/>
    <property type="match status" value="1"/>
</dbReference>
<dbReference type="AlphaFoldDB" id="W4SCH9"/>
<proteinExistence type="predicted"/>
<evidence type="ECO:0000259" key="1">
    <source>
        <dbReference type="Pfam" id="PF06441"/>
    </source>
</evidence>
<dbReference type="InterPro" id="IPR010497">
    <property type="entry name" value="Epoxide_hydro_N"/>
</dbReference>
<feature type="non-terminal residue" evidence="2">
    <location>
        <position position="93"/>
    </location>
</feature>
<sequence length="93" mass="10883">MYGSLEMRNGIAAFQIQVARAELDDLAHRLRQTRWPNRETVEDHSQGPQSERIRRLVDRWQSGYDWRATERRPALPGWTTTTMRMATGRRSAA</sequence>
<evidence type="ECO:0000313" key="3">
    <source>
        <dbReference type="Proteomes" id="UP000019084"/>
    </source>
</evidence>
<dbReference type="SUPFAM" id="SSF53474">
    <property type="entry name" value="alpha/beta-Hydrolases"/>
    <property type="match status" value="1"/>
</dbReference>
<comment type="caution">
    <text evidence="2">The sequence shown here is derived from an EMBL/GenBank/DDBJ whole genome shotgun (WGS) entry which is preliminary data.</text>
</comment>
<name>W4SCH9_9XANT</name>
<accession>W4SCH9</accession>